<dbReference type="AlphaFoldDB" id="A1VVG9"/>
<sequence>MCGKVRQYWLSRVSWAVHTNPFRQHDTQYSRSLTVPLRWPTSDSRLIVQAALHGLQQIYRPGLNYAKAGVMLLGLQHGPAAQHELALGDDAPRLEALMAAMDRINERHGPGTVALASAGHFAENRIWSMRQALKTPDYMARWSDIPTALA</sequence>
<dbReference type="GO" id="GO:0003684">
    <property type="term" value="F:damaged DNA binding"/>
    <property type="evidence" value="ECO:0007669"/>
    <property type="project" value="InterPro"/>
</dbReference>
<keyword evidence="3" id="KW-0808">Transferase</keyword>
<dbReference type="HOGENOM" id="CLU_012348_8_3_4"/>
<dbReference type="Pfam" id="PF13438">
    <property type="entry name" value="DUF4113"/>
    <property type="match status" value="1"/>
</dbReference>
<dbReference type="GO" id="GO:0003887">
    <property type="term" value="F:DNA-directed DNA polymerase activity"/>
    <property type="evidence" value="ECO:0007669"/>
    <property type="project" value="UniProtKB-KW"/>
</dbReference>
<dbReference type="Proteomes" id="UP000000644">
    <property type="component" value="Plasmid pPNAP01"/>
</dbReference>
<keyword evidence="3" id="KW-0614">Plasmid</keyword>
<reference evidence="4" key="1">
    <citation type="journal article" date="2009" name="Environ. Microbiol.">
        <title>The genome of Polaromonas naphthalenivorans strain CJ2, isolated from coal tar-contaminated sediment, reveals physiological and metabolic versatility and evolution through extensive horizontal gene transfer.</title>
        <authorList>
            <person name="Yagi J.M."/>
            <person name="Sims D."/>
            <person name="Brettin T."/>
            <person name="Bruce D."/>
            <person name="Madsen E.L."/>
        </authorList>
    </citation>
    <scope>NUCLEOTIDE SEQUENCE [LARGE SCALE GENOMIC DNA]</scope>
    <source>
        <strain evidence="4">CJ2</strain>
        <plasmid evidence="4">Plasmid pPNAP01</plasmid>
    </source>
</reference>
<geneLocation type="plasmid" evidence="3 4">
    <name>pPNAP01</name>
</geneLocation>
<name>A1VVG9_POLNA</name>
<evidence type="ECO:0000313" key="3">
    <source>
        <dbReference type="EMBL" id="ABM39647.1"/>
    </source>
</evidence>
<protein>
    <submittedName>
        <fullName evidence="3">DNA-directed DNA polymerase</fullName>
    </submittedName>
</protein>
<dbReference type="InterPro" id="IPR017961">
    <property type="entry name" value="DNA_pol_Y-fam_little_finger"/>
</dbReference>
<organism evidence="3 4">
    <name type="scientific">Polaromonas naphthalenivorans (strain CJ2)</name>
    <dbReference type="NCBI Taxonomy" id="365044"/>
    <lineage>
        <taxon>Bacteria</taxon>
        <taxon>Pseudomonadati</taxon>
        <taxon>Pseudomonadota</taxon>
        <taxon>Betaproteobacteria</taxon>
        <taxon>Burkholderiales</taxon>
        <taxon>Comamonadaceae</taxon>
        <taxon>Polaromonas</taxon>
    </lineage>
</organism>
<dbReference type="GO" id="GO:0006281">
    <property type="term" value="P:DNA repair"/>
    <property type="evidence" value="ECO:0007669"/>
    <property type="project" value="InterPro"/>
</dbReference>
<dbReference type="Pfam" id="PF11799">
    <property type="entry name" value="IMS_C"/>
    <property type="match status" value="1"/>
</dbReference>
<feature type="domain" description="DNA polymerase Y-family little finger" evidence="1">
    <location>
        <begin position="9"/>
        <end position="84"/>
    </location>
</feature>
<feature type="domain" description="DUF4113" evidence="2">
    <location>
        <begin position="95"/>
        <end position="148"/>
    </location>
</feature>
<evidence type="ECO:0000259" key="2">
    <source>
        <dbReference type="Pfam" id="PF13438"/>
    </source>
</evidence>
<dbReference type="KEGG" id="pna:Pnap_4369"/>
<gene>
    <name evidence="3" type="ordered locus">Pnap_4369</name>
</gene>
<evidence type="ECO:0000259" key="1">
    <source>
        <dbReference type="Pfam" id="PF11799"/>
    </source>
</evidence>
<evidence type="ECO:0000313" key="4">
    <source>
        <dbReference type="Proteomes" id="UP000000644"/>
    </source>
</evidence>
<keyword evidence="3" id="KW-0548">Nucleotidyltransferase</keyword>
<accession>A1VVG9</accession>
<proteinExistence type="predicted"/>
<dbReference type="InterPro" id="IPR025188">
    <property type="entry name" value="DUF4113"/>
</dbReference>
<keyword evidence="4" id="KW-1185">Reference proteome</keyword>
<keyword evidence="3" id="KW-0239">DNA-directed DNA polymerase</keyword>
<dbReference type="EMBL" id="CP000530">
    <property type="protein sequence ID" value="ABM39647.1"/>
    <property type="molecule type" value="Genomic_DNA"/>
</dbReference>